<comment type="caution">
    <text evidence="1">The sequence shown here is derived from an EMBL/GenBank/DDBJ whole genome shotgun (WGS) entry which is preliminary data.</text>
</comment>
<organism evidence="1 2">
    <name type="scientific">Vermiconidia calcicola</name>
    <dbReference type="NCBI Taxonomy" id="1690605"/>
    <lineage>
        <taxon>Eukaryota</taxon>
        <taxon>Fungi</taxon>
        <taxon>Dikarya</taxon>
        <taxon>Ascomycota</taxon>
        <taxon>Pezizomycotina</taxon>
        <taxon>Dothideomycetes</taxon>
        <taxon>Dothideomycetidae</taxon>
        <taxon>Mycosphaerellales</taxon>
        <taxon>Extremaceae</taxon>
        <taxon>Vermiconidia</taxon>
    </lineage>
</organism>
<dbReference type="EMBL" id="JAUTXU010000007">
    <property type="protein sequence ID" value="KAK3723974.1"/>
    <property type="molecule type" value="Genomic_DNA"/>
</dbReference>
<dbReference type="Proteomes" id="UP001281147">
    <property type="component" value="Unassembled WGS sequence"/>
</dbReference>
<proteinExistence type="predicted"/>
<gene>
    <name evidence="1" type="ORF">LTR37_001458</name>
</gene>
<sequence length="187" mass="21094">MSAAQQVFDLPELLENIFVFLPERNIVVSKRVCRYWKQAIEGSVKIQRKLFLVADPSANEDTPVLNPMFFNDHFSAETSVGLKYNLNVPYSDLHRARRGSVVTPSYEHMLICQPPLDAFAPDRDPPVQLAWLTVGSPHGKEYGVYRRFDGGSTIGDLVDLVGQCLEDSPGRYCDEVYAWVAKPALEF</sequence>
<keyword evidence="2" id="KW-1185">Reference proteome</keyword>
<accession>A0ACC3NVU0</accession>
<protein>
    <submittedName>
        <fullName evidence="1">Uncharacterized protein</fullName>
    </submittedName>
</protein>
<reference evidence="1" key="1">
    <citation type="submission" date="2023-07" db="EMBL/GenBank/DDBJ databases">
        <title>Black Yeasts Isolated from many extreme environments.</title>
        <authorList>
            <person name="Coleine C."/>
            <person name="Stajich J.E."/>
            <person name="Selbmann L."/>
        </authorList>
    </citation>
    <scope>NUCLEOTIDE SEQUENCE</scope>
    <source>
        <strain evidence="1">CCFEE 5714</strain>
    </source>
</reference>
<evidence type="ECO:0000313" key="1">
    <source>
        <dbReference type="EMBL" id="KAK3723974.1"/>
    </source>
</evidence>
<evidence type="ECO:0000313" key="2">
    <source>
        <dbReference type="Proteomes" id="UP001281147"/>
    </source>
</evidence>
<name>A0ACC3NVU0_9PEZI</name>